<gene>
    <name evidence="2" type="ORF">COL8621_00179</name>
</gene>
<dbReference type="RefSeq" id="WP_207652068.1">
    <property type="nucleotide sequence ID" value="NZ_FXYE01000001.1"/>
</dbReference>
<protein>
    <recommendedName>
        <fullName evidence="4">Transferrin-binding protein B C-lobe/N-lobe beta barrel domain-containing protein</fullName>
    </recommendedName>
</protein>
<dbReference type="SUPFAM" id="SSF56925">
    <property type="entry name" value="OMPA-like"/>
    <property type="match status" value="1"/>
</dbReference>
<dbReference type="InterPro" id="IPR011250">
    <property type="entry name" value="OMP/PagP_B-barrel"/>
</dbReference>
<feature type="signal peptide" evidence="1">
    <location>
        <begin position="1"/>
        <end position="20"/>
    </location>
</feature>
<dbReference type="EMBL" id="FXYE01000001">
    <property type="protein sequence ID" value="SMX30905.1"/>
    <property type="molecule type" value="Genomic_DNA"/>
</dbReference>
<feature type="chain" id="PRO_5012873075" description="Transferrin-binding protein B C-lobe/N-lobe beta barrel domain-containing protein" evidence="1">
    <location>
        <begin position="21"/>
        <end position="205"/>
    </location>
</feature>
<dbReference type="AlphaFoldDB" id="A0A238JK88"/>
<organism evidence="2 3">
    <name type="scientific">Actibacterium lipolyticum</name>
    <dbReference type="NCBI Taxonomy" id="1524263"/>
    <lineage>
        <taxon>Bacteria</taxon>
        <taxon>Pseudomonadati</taxon>
        <taxon>Pseudomonadota</taxon>
        <taxon>Alphaproteobacteria</taxon>
        <taxon>Rhodobacterales</taxon>
        <taxon>Roseobacteraceae</taxon>
        <taxon>Actibacterium</taxon>
    </lineage>
</organism>
<keyword evidence="3" id="KW-1185">Reference proteome</keyword>
<keyword evidence="1" id="KW-0732">Signal</keyword>
<evidence type="ECO:0000256" key="1">
    <source>
        <dbReference type="SAM" id="SignalP"/>
    </source>
</evidence>
<proteinExistence type="predicted"/>
<accession>A0A238JK88</accession>
<evidence type="ECO:0000313" key="3">
    <source>
        <dbReference type="Proteomes" id="UP000202922"/>
    </source>
</evidence>
<reference evidence="3" key="1">
    <citation type="submission" date="2017-05" db="EMBL/GenBank/DDBJ databases">
        <authorList>
            <person name="Rodrigo-Torres L."/>
            <person name="Arahal R. D."/>
            <person name="Lucena T."/>
        </authorList>
    </citation>
    <scope>NUCLEOTIDE SEQUENCE [LARGE SCALE GENOMIC DNA]</scope>
    <source>
        <strain evidence="3">CECT 8621</strain>
    </source>
</reference>
<evidence type="ECO:0008006" key="4">
    <source>
        <dbReference type="Google" id="ProtNLM"/>
    </source>
</evidence>
<dbReference type="PROSITE" id="PS51257">
    <property type="entry name" value="PROKAR_LIPOPROTEIN"/>
    <property type="match status" value="1"/>
</dbReference>
<evidence type="ECO:0000313" key="2">
    <source>
        <dbReference type="EMBL" id="SMX30905.1"/>
    </source>
</evidence>
<sequence length="205" mass="20237">MSMKIVGVFSVLLLAACGGGGGGSEPTPEESVTPATPSITSVQEFADSADQFDATILNVANRAQATNIPTSGSATYNGRVSADYAGDITGSLLGDMSMTAQFDSLAISGTIDELVASDGADVFDVGGELTIDGAFAGSDIQASATGALMLPTATGASVSSDTGLEMFGVFLGPSGTPTAVNGAMTGGTVNGVAITLDQALFYGIK</sequence>
<dbReference type="Gene3D" id="2.40.160.90">
    <property type="match status" value="1"/>
</dbReference>
<name>A0A238JK88_9RHOB</name>
<dbReference type="Proteomes" id="UP000202922">
    <property type="component" value="Unassembled WGS sequence"/>
</dbReference>